<evidence type="ECO:0000256" key="3">
    <source>
        <dbReference type="ARBA" id="ARBA00022448"/>
    </source>
</evidence>
<evidence type="ECO:0000313" key="13">
    <source>
        <dbReference type="Proteomes" id="UP000269438"/>
    </source>
</evidence>
<keyword evidence="7 12" id="KW-0067">ATP-binding</keyword>
<keyword evidence="5" id="KW-0997">Cell inner membrane</keyword>
<evidence type="ECO:0000256" key="8">
    <source>
        <dbReference type="ARBA" id="ARBA00022967"/>
    </source>
</evidence>
<dbReference type="PROSITE" id="PS00211">
    <property type="entry name" value="ABC_TRANSPORTER_1"/>
    <property type="match status" value="1"/>
</dbReference>
<sequence length="286" mass="30030">MTALSVQNLSVQTEDQRALVSDVSFELPAGQRLGIIGESGSGKSLTALAVLGLLPSGLRASGSIRLGDTELVGASARTLNGLRGSGIAAVFQEPLTALDPLMRIGKQLAWPLSHHRGLRGDALQKAIIEALAAVALPNPEKIARSYIHEVSGGQRQRVAIALALACDPDILIADEPTTALDISVQAEILNLLDGAVRERGMSLLLISHDLAVVSQMTEQLLVLRGGESIEQGSTRHLLTAPEAEYTRLLVNTARSLEAYLPEVSAQAPGSPSGHTTPLTTPSENQA</sequence>
<keyword evidence="3" id="KW-0813">Transport</keyword>
<evidence type="ECO:0000256" key="2">
    <source>
        <dbReference type="ARBA" id="ARBA00005417"/>
    </source>
</evidence>
<dbReference type="GO" id="GO:0005524">
    <property type="term" value="F:ATP binding"/>
    <property type="evidence" value="ECO:0007669"/>
    <property type="project" value="UniProtKB-KW"/>
</dbReference>
<dbReference type="InterPro" id="IPR050388">
    <property type="entry name" value="ABC_Ni/Peptide_Import"/>
</dbReference>
<evidence type="ECO:0000313" key="12">
    <source>
        <dbReference type="EMBL" id="RLP81366.1"/>
    </source>
</evidence>
<comment type="subcellular location">
    <subcellularLocation>
        <location evidence="1">Cell membrane</location>
        <topology evidence="1">Peripheral membrane protein</topology>
    </subcellularLocation>
</comment>
<dbReference type="GO" id="GO:0005886">
    <property type="term" value="C:plasma membrane"/>
    <property type="evidence" value="ECO:0007669"/>
    <property type="project" value="UniProtKB-SubCell"/>
</dbReference>
<feature type="region of interest" description="Disordered" evidence="10">
    <location>
        <begin position="263"/>
        <end position="286"/>
    </location>
</feature>
<dbReference type="Proteomes" id="UP000269438">
    <property type="component" value="Unassembled WGS sequence"/>
</dbReference>
<dbReference type="PANTHER" id="PTHR43297">
    <property type="entry name" value="OLIGOPEPTIDE TRANSPORT ATP-BINDING PROTEIN APPD"/>
    <property type="match status" value="1"/>
</dbReference>
<dbReference type="RefSeq" id="WP_121689058.1">
    <property type="nucleotide sequence ID" value="NZ_RCUY01000010.1"/>
</dbReference>
<evidence type="ECO:0000256" key="5">
    <source>
        <dbReference type="ARBA" id="ARBA00022519"/>
    </source>
</evidence>
<name>A0A3L7ALI5_9MICO</name>
<dbReference type="InterPro" id="IPR003439">
    <property type="entry name" value="ABC_transporter-like_ATP-bd"/>
</dbReference>
<feature type="domain" description="ABC transporter" evidence="11">
    <location>
        <begin position="4"/>
        <end position="250"/>
    </location>
</feature>
<dbReference type="InterPro" id="IPR003593">
    <property type="entry name" value="AAA+_ATPase"/>
</dbReference>
<keyword evidence="13" id="KW-1185">Reference proteome</keyword>
<dbReference type="Gene3D" id="3.40.50.300">
    <property type="entry name" value="P-loop containing nucleotide triphosphate hydrolases"/>
    <property type="match status" value="1"/>
</dbReference>
<keyword evidence="8" id="KW-1278">Translocase</keyword>
<gene>
    <name evidence="12" type="ORF">D9V34_12115</name>
</gene>
<dbReference type="CDD" id="cd03257">
    <property type="entry name" value="ABC_NikE_OppD_transporters"/>
    <property type="match status" value="1"/>
</dbReference>
<proteinExistence type="inferred from homology"/>
<reference evidence="12 13" key="1">
    <citation type="submission" date="2018-10" db="EMBL/GenBank/DDBJ databases">
        <authorList>
            <person name="Li J."/>
        </authorList>
    </citation>
    <scope>NUCLEOTIDE SEQUENCE [LARGE SCALE GENOMIC DNA]</scope>
    <source>
        <strain evidence="12 13">JCM 11654</strain>
    </source>
</reference>
<comment type="caution">
    <text evidence="12">The sequence shown here is derived from an EMBL/GenBank/DDBJ whole genome shotgun (WGS) entry which is preliminary data.</text>
</comment>
<dbReference type="SUPFAM" id="SSF52540">
    <property type="entry name" value="P-loop containing nucleoside triphosphate hydrolases"/>
    <property type="match status" value="1"/>
</dbReference>
<dbReference type="InterPro" id="IPR027417">
    <property type="entry name" value="P-loop_NTPase"/>
</dbReference>
<dbReference type="EMBL" id="RCUY01000010">
    <property type="protein sequence ID" value="RLP81366.1"/>
    <property type="molecule type" value="Genomic_DNA"/>
</dbReference>
<dbReference type="SMART" id="SM00382">
    <property type="entry name" value="AAA"/>
    <property type="match status" value="1"/>
</dbReference>
<dbReference type="GO" id="GO:0016887">
    <property type="term" value="F:ATP hydrolysis activity"/>
    <property type="evidence" value="ECO:0007669"/>
    <property type="project" value="InterPro"/>
</dbReference>
<accession>A0A3L7ALI5</accession>
<dbReference type="PANTHER" id="PTHR43297:SF14">
    <property type="entry name" value="ATPASE AAA-TYPE CORE DOMAIN-CONTAINING PROTEIN"/>
    <property type="match status" value="1"/>
</dbReference>
<dbReference type="InterPro" id="IPR017871">
    <property type="entry name" value="ABC_transporter-like_CS"/>
</dbReference>
<protein>
    <submittedName>
        <fullName evidence="12">ABC transporter ATP-binding protein</fullName>
    </submittedName>
</protein>
<evidence type="ECO:0000256" key="9">
    <source>
        <dbReference type="ARBA" id="ARBA00023136"/>
    </source>
</evidence>
<keyword evidence="6" id="KW-0547">Nucleotide-binding</keyword>
<evidence type="ECO:0000259" key="11">
    <source>
        <dbReference type="PROSITE" id="PS50893"/>
    </source>
</evidence>
<dbReference type="Pfam" id="PF00005">
    <property type="entry name" value="ABC_tran"/>
    <property type="match status" value="1"/>
</dbReference>
<comment type="similarity">
    <text evidence="2">Belongs to the ABC transporter superfamily.</text>
</comment>
<dbReference type="PROSITE" id="PS50893">
    <property type="entry name" value="ABC_TRANSPORTER_2"/>
    <property type="match status" value="1"/>
</dbReference>
<organism evidence="12 13">
    <name type="scientific">Mycetocola lacteus</name>
    <dbReference type="NCBI Taxonomy" id="76637"/>
    <lineage>
        <taxon>Bacteria</taxon>
        <taxon>Bacillati</taxon>
        <taxon>Actinomycetota</taxon>
        <taxon>Actinomycetes</taxon>
        <taxon>Micrococcales</taxon>
        <taxon>Microbacteriaceae</taxon>
        <taxon>Mycetocola</taxon>
    </lineage>
</organism>
<evidence type="ECO:0000256" key="6">
    <source>
        <dbReference type="ARBA" id="ARBA00022741"/>
    </source>
</evidence>
<feature type="compositionally biased region" description="Polar residues" evidence="10">
    <location>
        <begin position="267"/>
        <end position="286"/>
    </location>
</feature>
<evidence type="ECO:0000256" key="7">
    <source>
        <dbReference type="ARBA" id="ARBA00022840"/>
    </source>
</evidence>
<dbReference type="OrthoDB" id="8481147at2"/>
<evidence type="ECO:0000256" key="4">
    <source>
        <dbReference type="ARBA" id="ARBA00022475"/>
    </source>
</evidence>
<evidence type="ECO:0000256" key="10">
    <source>
        <dbReference type="SAM" id="MobiDB-lite"/>
    </source>
</evidence>
<dbReference type="AlphaFoldDB" id="A0A3L7ALI5"/>
<keyword evidence="4" id="KW-1003">Cell membrane</keyword>
<keyword evidence="9" id="KW-0472">Membrane</keyword>
<evidence type="ECO:0000256" key="1">
    <source>
        <dbReference type="ARBA" id="ARBA00004202"/>
    </source>
</evidence>